<dbReference type="AlphaFoldDB" id="F0WUY0"/>
<keyword evidence="1" id="KW-0175">Coiled coil</keyword>
<evidence type="ECO:0000256" key="1">
    <source>
        <dbReference type="SAM" id="Coils"/>
    </source>
</evidence>
<name>F0WUY0_9STRA</name>
<reference evidence="3" key="2">
    <citation type="submission" date="2011-02" db="EMBL/GenBank/DDBJ databases">
        <authorList>
            <person name="MacLean D."/>
        </authorList>
    </citation>
    <scope>NUCLEOTIDE SEQUENCE</scope>
</reference>
<evidence type="ECO:0000313" key="3">
    <source>
        <dbReference type="EMBL" id="CCA25216.1"/>
    </source>
</evidence>
<gene>
    <name evidence="3" type="primary">AlNc14C282G10127</name>
    <name evidence="3" type="ORF">ALNC14_113600</name>
</gene>
<dbReference type="EMBL" id="FR824327">
    <property type="protein sequence ID" value="CCA25216.1"/>
    <property type="molecule type" value="Genomic_DNA"/>
</dbReference>
<evidence type="ECO:0000256" key="2">
    <source>
        <dbReference type="SAM" id="MobiDB-lite"/>
    </source>
</evidence>
<dbReference type="HOGENOM" id="CLU_858972_0_0_1"/>
<feature type="compositionally biased region" description="Low complexity" evidence="2">
    <location>
        <begin position="243"/>
        <end position="254"/>
    </location>
</feature>
<sequence>MCTELGQGEPGGKMRVGEQHSCTRKETEKLTVTPEVFGYIGQLDAHFRSTVSAMEQQLELMTQQNALLRERLHLAESRQEVVGEEMRRKEECMEMSREEFLAVRVEADQMVRQERAYWTTDYQSGKETEINELLQYIEELQSTVQSRDEDIWKLRYVNREFKCLLRRIIPEDRTQAKGWQQPHKNKYIHLQIQHTRTESNQLKDSGIQARLHAFTEKQDFAGEENTLTTLAHCDQDDISFSTSDASTVTTDSPSGPYFQARADPPETPETPVRVKNGREESERTRLHVLNEHDVYEFTSHTNRLEVELAALREKLKACQESAGF</sequence>
<organism evidence="3">
    <name type="scientific">Albugo laibachii Nc14</name>
    <dbReference type="NCBI Taxonomy" id="890382"/>
    <lineage>
        <taxon>Eukaryota</taxon>
        <taxon>Sar</taxon>
        <taxon>Stramenopiles</taxon>
        <taxon>Oomycota</taxon>
        <taxon>Peronosporomycetes</taxon>
        <taxon>Albuginales</taxon>
        <taxon>Albuginaceae</taxon>
        <taxon>Albugo</taxon>
    </lineage>
</organism>
<feature type="coiled-coil region" evidence="1">
    <location>
        <begin position="51"/>
        <end position="78"/>
    </location>
</feature>
<protein>
    <submittedName>
        <fullName evidence="3">AlNc14C282G10127 protein</fullName>
    </submittedName>
</protein>
<feature type="region of interest" description="Disordered" evidence="2">
    <location>
        <begin position="1"/>
        <end position="25"/>
    </location>
</feature>
<proteinExistence type="predicted"/>
<reference evidence="3" key="1">
    <citation type="journal article" date="2011" name="PLoS Biol.">
        <title>Gene gain and loss during evolution of obligate parasitism in the white rust pathogen of Arabidopsis thaliana.</title>
        <authorList>
            <person name="Kemen E."/>
            <person name="Gardiner A."/>
            <person name="Schultz-Larsen T."/>
            <person name="Kemen A.C."/>
            <person name="Balmuth A.L."/>
            <person name="Robert-Seilaniantz A."/>
            <person name="Bailey K."/>
            <person name="Holub E."/>
            <person name="Studholme D.J."/>
            <person name="Maclean D."/>
            <person name="Jones J.D."/>
        </authorList>
    </citation>
    <scope>NUCLEOTIDE SEQUENCE</scope>
</reference>
<feature type="compositionally biased region" description="Basic and acidic residues" evidence="2">
    <location>
        <begin position="15"/>
        <end position="25"/>
    </location>
</feature>
<accession>F0WUY0</accession>
<feature type="region of interest" description="Disordered" evidence="2">
    <location>
        <begin position="243"/>
        <end position="280"/>
    </location>
</feature>